<dbReference type="RefSeq" id="WP_170144031.1">
    <property type="nucleotide sequence ID" value="NZ_QTUA01000001.1"/>
</dbReference>
<dbReference type="InterPro" id="IPR051908">
    <property type="entry name" value="Ribosomal_N-acetyltransferase"/>
</dbReference>
<dbReference type="SUPFAM" id="SSF55729">
    <property type="entry name" value="Acyl-CoA N-acyltransferases (Nat)"/>
    <property type="match status" value="4"/>
</dbReference>
<feature type="domain" description="N-acetyltransferase" evidence="1">
    <location>
        <begin position="198"/>
        <end position="364"/>
    </location>
</feature>
<feature type="domain" description="N-acetyltransferase" evidence="1">
    <location>
        <begin position="15"/>
        <end position="177"/>
    </location>
</feature>
<dbReference type="InterPro" id="IPR000182">
    <property type="entry name" value="GNAT_dom"/>
</dbReference>
<sequence length="743" mass="82503">MPYPDEVPLLTDGVVTLRAYRNDDAAAIVEFAGDERSQRWIPLPVPYGDQQAREFLDQCARQWSADPVHPNWAIEVDGRYAGGINCRRVQPGTWELGYSAVPDARGRGTVSRAAALVRDFVFDELDATTLTWRAARGNFASRRVAWNIGITVDGSWPNTHRGTIGPVDDTWMGHLHRSDRDRERRAWWEPAVLTGEHVVLRPWTEADRPEQGPDAWSRAVAPDMQPSPESFDEWLLTRRERMAEGGWVGWAIADRATDEVLGHIQVTRLHIDFIKGTGSVGYWLYPSARGRGVAQEALDLLIPHAFAPRTDLGGRAGLGLRRLEAGIDSRNRASRRTLLRAGFRFWGAEREVLAYGGETGFDAESFELLATDDRHAQRVQPLAVPTLETERFVLREWTADDAPQDHHVTDDDARRFMSNELPTAATFPASLRRREQGADRGESISWCITDRASGEVLGNIGYFAIGEGITAGAEVGYWLWKSSRGRGTIGEVLPVVLDHGFDTLGLTRIQAETDLDNIASQRILLKAGFAMWGTDHRAYTNADGSITDGAYFELFAGDRERRPELPTAPVVRGEGVRLRPLRMSDAERVHEASTDPAFALWLNSDTGRAYDQTRAWLAREVAPTDDRTRWAVTESSDDTFIGCVTLQNIDRTVAGAEVGYWMHPDARGRGLATAAVCTLATHALSPQGARMRRLSLNVADGNDASVRVAQRAGFTRSGVDRLAEALGDGRVVDLLRFERLAHE</sequence>
<dbReference type="PANTHER" id="PTHR43441:SF10">
    <property type="entry name" value="ACETYLTRANSFERASE"/>
    <property type="match status" value="1"/>
</dbReference>
<dbReference type="GO" id="GO:0005737">
    <property type="term" value="C:cytoplasm"/>
    <property type="evidence" value="ECO:0007669"/>
    <property type="project" value="TreeGrafter"/>
</dbReference>
<organism evidence="2 3">
    <name type="scientific">Calidifontibacter indicus</name>
    <dbReference type="NCBI Taxonomy" id="419650"/>
    <lineage>
        <taxon>Bacteria</taxon>
        <taxon>Bacillati</taxon>
        <taxon>Actinomycetota</taxon>
        <taxon>Actinomycetes</taxon>
        <taxon>Micrococcales</taxon>
        <taxon>Dermacoccaceae</taxon>
        <taxon>Calidifontibacter</taxon>
    </lineage>
</organism>
<gene>
    <name evidence="2" type="ORF">DFJ65_1543</name>
</gene>
<dbReference type="Gene3D" id="3.40.630.30">
    <property type="match status" value="4"/>
</dbReference>
<comment type="caution">
    <text evidence="2">The sequence shown here is derived from an EMBL/GenBank/DDBJ whole genome shotgun (WGS) entry which is preliminary data.</text>
</comment>
<proteinExistence type="predicted"/>
<dbReference type="GO" id="GO:0008999">
    <property type="term" value="F:protein-N-terminal-alanine acetyltransferase activity"/>
    <property type="evidence" value="ECO:0007669"/>
    <property type="project" value="TreeGrafter"/>
</dbReference>
<dbReference type="InterPro" id="IPR016181">
    <property type="entry name" value="Acyl_CoA_acyltransferase"/>
</dbReference>
<evidence type="ECO:0000313" key="2">
    <source>
        <dbReference type="EMBL" id="REF30532.1"/>
    </source>
</evidence>
<name>A0A3D9UM56_9MICO</name>
<protein>
    <submittedName>
        <fullName evidence="2">RimJ/RimL family protein N-acetyltransferase</fullName>
    </submittedName>
</protein>
<dbReference type="GO" id="GO:1990189">
    <property type="term" value="F:protein N-terminal-serine acetyltransferase activity"/>
    <property type="evidence" value="ECO:0007669"/>
    <property type="project" value="TreeGrafter"/>
</dbReference>
<dbReference type="Proteomes" id="UP000256253">
    <property type="component" value="Unassembled WGS sequence"/>
</dbReference>
<keyword evidence="2" id="KW-0808">Transferase</keyword>
<evidence type="ECO:0000259" key="1">
    <source>
        <dbReference type="PROSITE" id="PS51186"/>
    </source>
</evidence>
<dbReference type="Pfam" id="PF13302">
    <property type="entry name" value="Acetyltransf_3"/>
    <property type="match status" value="4"/>
</dbReference>
<accession>A0A3D9UM56</accession>
<dbReference type="PANTHER" id="PTHR43441">
    <property type="entry name" value="RIBOSOMAL-PROTEIN-SERINE ACETYLTRANSFERASE"/>
    <property type="match status" value="1"/>
</dbReference>
<feature type="domain" description="N-acetyltransferase" evidence="1">
    <location>
        <begin position="576"/>
        <end position="738"/>
    </location>
</feature>
<dbReference type="EMBL" id="QTUA01000001">
    <property type="protein sequence ID" value="REF30532.1"/>
    <property type="molecule type" value="Genomic_DNA"/>
</dbReference>
<evidence type="ECO:0000313" key="3">
    <source>
        <dbReference type="Proteomes" id="UP000256253"/>
    </source>
</evidence>
<dbReference type="AlphaFoldDB" id="A0A3D9UM56"/>
<feature type="domain" description="N-acetyltransferase" evidence="1">
    <location>
        <begin position="392"/>
        <end position="557"/>
    </location>
</feature>
<dbReference type="PROSITE" id="PS51186">
    <property type="entry name" value="GNAT"/>
    <property type="match status" value="4"/>
</dbReference>
<reference evidence="2 3" key="1">
    <citation type="submission" date="2018-08" db="EMBL/GenBank/DDBJ databases">
        <title>Sequencing the genomes of 1000 actinobacteria strains.</title>
        <authorList>
            <person name="Klenk H.-P."/>
        </authorList>
    </citation>
    <scope>NUCLEOTIDE SEQUENCE [LARGE SCALE GENOMIC DNA]</scope>
    <source>
        <strain evidence="2 3">DSM 22967</strain>
    </source>
</reference>
<keyword evidence="3" id="KW-1185">Reference proteome</keyword>